<organism evidence="4 5">
    <name type="scientific">Microcoleus asticus IPMA8</name>
    <dbReference type="NCBI Taxonomy" id="2563858"/>
    <lineage>
        <taxon>Bacteria</taxon>
        <taxon>Bacillati</taxon>
        <taxon>Cyanobacteriota</taxon>
        <taxon>Cyanophyceae</taxon>
        <taxon>Oscillatoriophycideae</taxon>
        <taxon>Oscillatoriales</taxon>
        <taxon>Microcoleaceae</taxon>
        <taxon>Microcoleus</taxon>
        <taxon>Microcoleus asticus</taxon>
    </lineage>
</organism>
<dbReference type="Pfam" id="PF02195">
    <property type="entry name" value="ParB_N"/>
    <property type="match status" value="1"/>
</dbReference>
<dbReference type="InterPro" id="IPR003115">
    <property type="entry name" value="ParB_N"/>
</dbReference>
<gene>
    <name evidence="4" type="primary">parB_1</name>
    <name evidence="4" type="ORF">E5S67_01758</name>
</gene>
<proteinExistence type="inferred from homology"/>
<dbReference type="EMBL" id="SRRZ01000023">
    <property type="protein sequence ID" value="NQE34035.1"/>
    <property type="molecule type" value="Genomic_DNA"/>
</dbReference>
<feature type="region of interest" description="Disordered" evidence="2">
    <location>
        <begin position="1"/>
        <end position="26"/>
    </location>
</feature>
<dbReference type="NCBIfam" id="TIGR00180">
    <property type="entry name" value="parB_part"/>
    <property type="match status" value="1"/>
</dbReference>
<sequence>MAARKAPDLGNYFSSAKQSMHLSEAETEIQELKAEIEELRKSGSTELESQLTALREQLESASGILSISLDQIQPNPEQPRQTFLPESIESMSRSLASDGQLQPIILIQRGELVIFDGERRWRSAKTMGWQTLQAVIIPEPASLHRKALLTSLHREDLNPLDKAEAIVRELSSNTGLEAVTIPRTLSTAVRRLNAQKRMNSVSELVTAMPDKQQQGLTALGLDEKELAVLGRLLDLQLNPASIDANIFPMLSLAADLKTAIRKLGLKGVHATALSKLSAKNLGLSEEEAQSIRVNATTQVIAEKLSAVQTRRLVQSIISSTIANSPGAVRQFKQVKLATGNLKKLSPEMLEQAEVDQLVELQDVLRQKLAFIEAVLKQNAHG</sequence>
<protein>
    <submittedName>
        <fullName evidence="4">Chromosome-partitioning protein ParB</fullName>
    </submittedName>
</protein>
<evidence type="ECO:0000256" key="2">
    <source>
        <dbReference type="SAM" id="MobiDB-lite"/>
    </source>
</evidence>
<evidence type="ECO:0000256" key="1">
    <source>
        <dbReference type="ARBA" id="ARBA00006295"/>
    </source>
</evidence>
<comment type="similarity">
    <text evidence="1">Belongs to the ParB family.</text>
</comment>
<dbReference type="InterPro" id="IPR004437">
    <property type="entry name" value="ParB/RepB/Spo0J"/>
</dbReference>
<feature type="compositionally biased region" description="Polar residues" evidence="2">
    <location>
        <begin position="12"/>
        <end position="21"/>
    </location>
</feature>
<accession>A0ABX2CWT9</accession>
<dbReference type="RefSeq" id="WP_172186669.1">
    <property type="nucleotide sequence ID" value="NZ_SRRZ01000023.1"/>
</dbReference>
<dbReference type="Proteomes" id="UP000702425">
    <property type="component" value="Unassembled WGS sequence"/>
</dbReference>
<evidence type="ECO:0000313" key="4">
    <source>
        <dbReference type="EMBL" id="NQE34035.1"/>
    </source>
</evidence>
<feature type="domain" description="ParB-like N-terminal" evidence="3">
    <location>
        <begin position="65"/>
        <end position="153"/>
    </location>
</feature>
<keyword evidence="5" id="KW-1185">Reference proteome</keyword>
<evidence type="ECO:0000313" key="5">
    <source>
        <dbReference type="Proteomes" id="UP000702425"/>
    </source>
</evidence>
<dbReference type="SMART" id="SM00470">
    <property type="entry name" value="ParB"/>
    <property type="match status" value="1"/>
</dbReference>
<dbReference type="Gene3D" id="3.90.1530.10">
    <property type="entry name" value="Conserved hypothetical protein from pyrococcus furiosus pfu- 392566-001, ParB domain"/>
    <property type="match status" value="1"/>
</dbReference>
<dbReference type="InterPro" id="IPR036086">
    <property type="entry name" value="ParB/Sulfiredoxin_sf"/>
</dbReference>
<dbReference type="SUPFAM" id="SSF110849">
    <property type="entry name" value="ParB/Sulfiredoxin"/>
    <property type="match status" value="1"/>
</dbReference>
<reference evidence="4 5" key="1">
    <citation type="journal article" date="2020" name="Sci. Rep.">
        <title>A novel cyanobacterial geosmin producer, revising GeoA distribution and dispersion patterns in Bacteria.</title>
        <authorList>
            <person name="Churro C."/>
            <person name="Semedo-Aguiar A.P."/>
            <person name="Silva A.D."/>
            <person name="Pereira-Leal J.B."/>
            <person name="Leite R.B."/>
        </authorList>
    </citation>
    <scope>NUCLEOTIDE SEQUENCE [LARGE SCALE GENOMIC DNA]</scope>
    <source>
        <strain evidence="4 5">IPMA8</strain>
    </source>
</reference>
<dbReference type="PANTHER" id="PTHR33375">
    <property type="entry name" value="CHROMOSOME-PARTITIONING PROTEIN PARB-RELATED"/>
    <property type="match status" value="1"/>
</dbReference>
<dbReference type="InterPro" id="IPR050336">
    <property type="entry name" value="Chromosome_partition/occlusion"/>
</dbReference>
<evidence type="ECO:0000259" key="3">
    <source>
        <dbReference type="SMART" id="SM00470"/>
    </source>
</evidence>
<name>A0ABX2CWT9_9CYAN</name>
<comment type="caution">
    <text evidence="4">The sequence shown here is derived from an EMBL/GenBank/DDBJ whole genome shotgun (WGS) entry which is preliminary data.</text>
</comment>
<dbReference type="PANTHER" id="PTHR33375:SF1">
    <property type="entry name" value="CHROMOSOME-PARTITIONING PROTEIN PARB-RELATED"/>
    <property type="match status" value="1"/>
</dbReference>